<reference evidence="1" key="1">
    <citation type="journal article" date="2019" name="bioRxiv">
        <title>The Genome of the Zebra Mussel, Dreissena polymorpha: A Resource for Invasive Species Research.</title>
        <authorList>
            <person name="McCartney M.A."/>
            <person name="Auch B."/>
            <person name="Kono T."/>
            <person name="Mallez S."/>
            <person name="Zhang Y."/>
            <person name="Obille A."/>
            <person name="Becker A."/>
            <person name="Abrahante J.E."/>
            <person name="Garbe J."/>
            <person name="Badalamenti J.P."/>
            <person name="Herman A."/>
            <person name="Mangelson H."/>
            <person name="Liachko I."/>
            <person name="Sullivan S."/>
            <person name="Sone E.D."/>
            <person name="Koren S."/>
            <person name="Silverstein K.A.T."/>
            <person name="Beckman K.B."/>
            <person name="Gohl D.M."/>
        </authorList>
    </citation>
    <scope>NUCLEOTIDE SEQUENCE</scope>
    <source>
        <strain evidence="1">Duluth1</strain>
        <tissue evidence="1">Whole animal</tissue>
    </source>
</reference>
<name>A0A9D4S3G7_DREPO</name>
<protein>
    <submittedName>
        <fullName evidence="1">Uncharacterized protein</fullName>
    </submittedName>
</protein>
<dbReference type="Proteomes" id="UP000828390">
    <property type="component" value="Unassembled WGS sequence"/>
</dbReference>
<comment type="caution">
    <text evidence="1">The sequence shown here is derived from an EMBL/GenBank/DDBJ whole genome shotgun (WGS) entry which is preliminary data.</text>
</comment>
<dbReference type="EMBL" id="JAIWYP010000001">
    <property type="protein sequence ID" value="KAH3888512.1"/>
    <property type="molecule type" value="Genomic_DNA"/>
</dbReference>
<keyword evidence="2" id="KW-1185">Reference proteome</keyword>
<sequence length="69" mass="7610">MGIIHHFVEKWFRYIRICDSGFLYPDLEDLDFCGYIDDDVGTGDGNAFDGVVRVVSGAFCGTNAGGVWV</sequence>
<accession>A0A9D4S3G7</accession>
<proteinExistence type="predicted"/>
<reference evidence="1" key="2">
    <citation type="submission" date="2020-11" db="EMBL/GenBank/DDBJ databases">
        <authorList>
            <person name="McCartney M.A."/>
            <person name="Auch B."/>
            <person name="Kono T."/>
            <person name="Mallez S."/>
            <person name="Becker A."/>
            <person name="Gohl D.M."/>
            <person name="Silverstein K.A.T."/>
            <person name="Koren S."/>
            <person name="Bechman K.B."/>
            <person name="Herman A."/>
            <person name="Abrahante J.E."/>
            <person name="Garbe J."/>
        </authorList>
    </citation>
    <scope>NUCLEOTIDE SEQUENCE</scope>
    <source>
        <strain evidence="1">Duluth1</strain>
        <tissue evidence="1">Whole animal</tissue>
    </source>
</reference>
<organism evidence="1 2">
    <name type="scientific">Dreissena polymorpha</name>
    <name type="common">Zebra mussel</name>
    <name type="synonym">Mytilus polymorpha</name>
    <dbReference type="NCBI Taxonomy" id="45954"/>
    <lineage>
        <taxon>Eukaryota</taxon>
        <taxon>Metazoa</taxon>
        <taxon>Spiralia</taxon>
        <taxon>Lophotrochozoa</taxon>
        <taxon>Mollusca</taxon>
        <taxon>Bivalvia</taxon>
        <taxon>Autobranchia</taxon>
        <taxon>Heteroconchia</taxon>
        <taxon>Euheterodonta</taxon>
        <taxon>Imparidentia</taxon>
        <taxon>Neoheterodontei</taxon>
        <taxon>Myida</taxon>
        <taxon>Dreissenoidea</taxon>
        <taxon>Dreissenidae</taxon>
        <taxon>Dreissena</taxon>
    </lineage>
</organism>
<evidence type="ECO:0000313" key="1">
    <source>
        <dbReference type="EMBL" id="KAH3888512.1"/>
    </source>
</evidence>
<evidence type="ECO:0000313" key="2">
    <source>
        <dbReference type="Proteomes" id="UP000828390"/>
    </source>
</evidence>
<gene>
    <name evidence="1" type="ORF">DPMN_012548</name>
</gene>
<dbReference type="AlphaFoldDB" id="A0A9D4S3G7"/>